<evidence type="ECO:0000256" key="2">
    <source>
        <dbReference type="ARBA" id="ARBA00005061"/>
    </source>
</evidence>
<comment type="pathway">
    <text evidence="2">Purine metabolism; 7-cyano-7-deazaguanine biosynthesis.</text>
</comment>
<dbReference type="HOGENOM" id="CLU_083538_0_0_0"/>
<reference evidence="12" key="1">
    <citation type="submission" date="2013-03" db="EMBL/GenBank/DDBJ databases">
        <title>Genome sequence of Chthonomonas calidirosea, the first sequenced genome from the Armatimonadetes phylum (formally candidate division OP10).</title>
        <authorList>
            <person name="Lee K.C.Y."/>
            <person name="Morgan X.C."/>
            <person name="Dunfield P.F."/>
            <person name="Tamas I."/>
            <person name="Houghton K.M."/>
            <person name="Vyssotski M."/>
            <person name="Ryan J.L.J."/>
            <person name="Lagutin K."/>
            <person name="McDonald I.R."/>
            <person name="Stott M.B."/>
        </authorList>
    </citation>
    <scope>NUCLEOTIDE SEQUENCE [LARGE SCALE GENOMIC DNA]</scope>
    <source>
        <strain evidence="12">DSM 23976 / ICMP 18418 / T49</strain>
    </source>
</reference>
<dbReference type="PANTHER" id="PTHR12589">
    <property type="entry name" value="PYRUVOYL TETRAHYDROBIOPTERIN SYNTHASE"/>
    <property type="match status" value="1"/>
</dbReference>
<evidence type="ECO:0000313" key="12">
    <source>
        <dbReference type="Proteomes" id="UP000014227"/>
    </source>
</evidence>
<dbReference type="PROSITE" id="PS00987">
    <property type="entry name" value="PTPS_1"/>
    <property type="match status" value="1"/>
</dbReference>
<evidence type="ECO:0000256" key="7">
    <source>
        <dbReference type="ARBA" id="ARBA00022833"/>
    </source>
</evidence>
<evidence type="ECO:0000256" key="6">
    <source>
        <dbReference type="ARBA" id="ARBA00022723"/>
    </source>
</evidence>
<dbReference type="Proteomes" id="UP000014227">
    <property type="component" value="Chromosome I"/>
</dbReference>
<evidence type="ECO:0000256" key="3">
    <source>
        <dbReference type="ARBA" id="ARBA00008900"/>
    </source>
</evidence>
<dbReference type="OrthoDB" id="9804698at2"/>
<evidence type="ECO:0000313" key="11">
    <source>
        <dbReference type="EMBL" id="CCW33930.1"/>
    </source>
</evidence>
<dbReference type="GO" id="GO:0003874">
    <property type="term" value="F:6-pyruvoyltetrahydropterin synthase activity"/>
    <property type="evidence" value="ECO:0007669"/>
    <property type="project" value="InterPro"/>
</dbReference>
<dbReference type="InParanoid" id="S0ESN2"/>
<evidence type="ECO:0000256" key="1">
    <source>
        <dbReference type="ARBA" id="ARBA00001947"/>
    </source>
</evidence>
<protein>
    <recommendedName>
        <fullName evidence="5">6-carboxy-5,6,7,8-tetrahydropterin synthase</fullName>
        <ecNumber evidence="4">4.1.2.50</ecNumber>
    </recommendedName>
    <alternativeName>
        <fullName evidence="9">Queuosine biosynthesis protein QueD</fullName>
    </alternativeName>
</protein>
<dbReference type="InterPro" id="IPR007115">
    <property type="entry name" value="6-PTP_synth/QueD"/>
</dbReference>
<keyword evidence="12" id="KW-1185">Reference proteome</keyword>
<gene>
    <name evidence="11" type="ORF">CCALI_00091</name>
</gene>
<keyword evidence="7" id="KW-0862">Zinc</keyword>
<dbReference type="KEGG" id="ccz:CCALI_00091"/>
<evidence type="ECO:0000256" key="9">
    <source>
        <dbReference type="ARBA" id="ARBA00031449"/>
    </source>
</evidence>
<keyword evidence="8 11" id="KW-0456">Lyase</keyword>
<dbReference type="AlphaFoldDB" id="S0ESN2"/>
<dbReference type="FunFam" id="3.30.479.10:FF:000003">
    <property type="entry name" value="6-pyruvoyl tetrahydrobiopterin synthase"/>
    <property type="match status" value="1"/>
</dbReference>
<dbReference type="EC" id="4.1.2.50" evidence="4"/>
<evidence type="ECO:0000256" key="8">
    <source>
        <dbReference type="ARBA" id="ARBA00023239"/>
    </source>
</evidence>
<dbReference type="GO" id="GO:0006729">
    <property type="term" value="P:tetrahydrobiopterin biosynthetic process"/>
    <property type="evidence" value="ECO:0007669"/>
    <property type="project" value="InterPro"/>
</dbReference>
<sequence>MLIMTRRLYFAAAHRDIQGSELTGHTYTLDVAVSGHINERTGLLVNIKELDRIVKEHVLNQIDGKCLNDRLSFFQAHLATPENIATYIAGTVHPFLPSDIHLHSVRLQPTPVLYTEWLSSLKEVSHMLLTKIYEFSASHRLHSDSLSAEENRTLFGKCNNPNGHGHNYELEVTICGPINPITGRVLPPERLDAVVEREVLSRYDHRYLNLDVPEFAHVVPSAEMIVKTIWERLRPCIPAPARLYRLRLYETPRNLFEYSEEDDKEQR</sequence>
<dbReference type="RefSeq" id="WP_016481494.1">
    <property type="nucleotide sequence ID" value="NC_021487.1"/>
</dbReference>
<dbReference type="eggNOG" id="COG0720">
    <property type="taxonomic scope" value="Bacteria"/>
</dbReference>
<accession>S0ESN2</accession>
<comment type="cofactor">
    <cofactor evidence="1">
        <name>Zn(2+)</name>
        <dbReference type="ChEBI" id="CHEBI:29105"/>
    </cofactor>
</comment>
<dbReference type="GO" id="GO:0070497">
    <property type="term" value="F:6-carboxytetrahydropterin synthase activity"/>
    <property type="evidence" value="ECO:0007669"/>
    <property type="project" value="UniProtKB-EC"/>
</dbReference>
<dbReference type="UniPathway" id="UPA00391"/>
<dbReference type="InterPro" id="IPR038418">
    <property type="entry name" value="6-PTP_synth/QueD_sf"/>
</dbReference>
<dbReference type="STRING" id="454171.CP488_01066"/>
<evidence type="ECO:0000256" key="5">
    <source>
        <dbReference type="ARBA" id="ARBA00018141"/>
    </source>
</evidence>
<organism evidence="11 12">
    <name type="scientific">Chthonomonas calidirosea (strain DSM 23976 / ICMP 18418 / T49)</name>
    <dbReference type="NCBI Taxonomy" id="1303518"/>
    <lineage>
        <taxon>Bacteria</taxon>
        <taxon>Bacillati</taxon>
        <taxon>Armatimonadota</taxon>
        <taxon>Chthonomonadia</taxon>
        <taxon>Chthonomonadales</taxon>
        <taxon>Chthonomonadaceae</taxon>
        <taxon>Chthonomonas</taxon>
    </lineage>
</organism>
<dbReference type="Gene3D" id="3.30.479.10">
    <property type="entry name" value="6-pyruvoyl tetrahydropterin synthase/QueD"/>
    <property type="match status" value="2"/>
</dbReference>
<name>S0ESN2_CHTCT</name>
<dbReference type="PANTHER" id="PTHR12589:SF7">
    <property type="entry name" value="6-PYRUVOYL TETRAHYDROBIOPTERIN SYNTHASE"/>
    <property type="match status" value="1"/>
</dbReference>
<keyword evidence="6" id="KW-0479">Metal-binding</keyword>
<dbReference type="EMBL" id="HF951689">
    <property type="protein sequence ID" value="CCW33930.1"/>
    <property type="molecule type" value="Genomic_DNA"/>
</dbReference>
<dbReference type="InterPro" id="IPR022470">
    <property type="entry name" value="PTPS_Cys_AS"/>
</dbReference>
<evidence type="ECO:0000256" key="4">
    <source>
        <dbReference type="ARBA" id="ARBA00012982"/>
    </source>
</evidence>
<comment type="similarity">
    <text evidence="3">Belongs to the PTPS family. QueD subfamily.</text>
</comment>
<dbReference type="GO" id="GO:0046872">
    <property type="term" value="F:metal ion binding"/>
    <property type="evidence" value="ECO:0007669"/>
    <property type="project" value="UniProtKB-KW"/>
</dbReference>
<dbReference type="PATRIC" id="fig|1303518.3.peg.92"/>
<evidence type="ECO:0000256" key="10">
    <source>
        <dbReference type="ARBA" id="ARBA00048807"/>
    </source>
</evidence>
<dbReference type="SUPFAM" id="SSF55620">
    <property type="entry name" value="Tetrahydrobiopterin biosynthesis enzymes-like"/>
    <property type="match status" value="2"/>
</dbReference>
<dbReference type="Pfam" id="PF01242">
    <property type="entry name" value="PTPS"/>
    <property type="match status" value="2"/>
</dbReference>
<comment type="catalytic activity">
    <reaction evidence="10">
        <text>7,8-dihydroneopterin 3'-triphosphate + H2O = 6-carboxy-5,6,7,8-tetrahydropterin + triphosphate + acetaldehyde + 2 H(+)</text>
        <dbReference type="Rhea" id="RHEA:27966"/>
        <dbReference type="ChEBI" id="CHEBI:15343"/>
        <dbReference type="ChEBI" id="CHEBI:15377"/>
        <dbReference type="ChEBI" id="CHEBI:15378"/>
        <dbReference type="ChEBI" id="CHEBI:18036"/>
        <dbReference type="ChEBI" id="CHEBI:58462"/>
        <dbReference type="ChEBI" id="CHEBI:61032"/>
        <dbReference type="EC" id="4.1.2.50"/>
    </reaction>
</comment>
<proteinExistence type="inferred from homology"/>